<keyword evidence="2" id="KW-0808">Transferase</keyword>
<accession>A0ABT6ABR3</accession>
<name>A0ABT6ABR3_9ACTN</name>
<dbReference type="InterPro" id="IPR050508">
    <property type="entry name" value="Methyltransf_Superfamily"/>
</dbReference>
<dbReference type="Pfam" id="PF13649">
    <property type="entry name" value="Methyltransf_25"/>
    <property type="match status" value="1"/>
</dbReference>
<feature type="domain" description="Methyltransferase" evidence="1">
    <location>
        <begin position="55"/>
        <end position="150"/>
    </location>
</feature>
<dbReference type="EMBL" id="JARJBB010000012">
    <property type="protein sequence ID" value="MDF3301250.1"/>
    <property type="molecule type" value="Genomic_DNA"/>
</dbReference>
<dbReference type="RefSeq" id="WP_276110815.1">
    <property type="nucleotide sequence ID" value="NZ_JARJBB010000012.1"/>
</dbReference>
<dbReference type="PANTHER" id="PTHR42912">
    <property type="entry name" value="METHYLTRANSFERASE"/>
    <property type="match status" value="1"/>
</dbReference>
<proteinExistence type="predicted"/>
<dbReference type="InterPro" id="IPR029063">
    <property type="entry name" value="SAM-dependent_MTases_sf"/>
</dbReference>
<evidence type="ECO:0000313" key="3">
    <source>
        <dbReference type="Proteomes" id="UP001221150"/>
    </source>
</evidence>
<sequence length="272" mass="28419">MGETAPGSGFRTQHIAATDVQRLVAALDLQDAAAGVRRLRSWTHDTLAPRSGQRVLDVGSGTGSQTVRLADAVGPEGEACGVEPNPGLRAVAEERAAAAGSRARFTDGDALALPAADGSVDLVWCERVLQHLTEADRAVAEMARVVRPGGRVALLDTDWATTILHPGEPEVMAAYTAAAVAAAANPYAGRRLAGQLEAAGLVVEDRGAQALLQDHRAVPWPLVRMLGASAVRRGLLTEDQRDRAHAGLEEAAGRGGLHMSVTMFAVVARRPS</sequence>
<organism evidence="2 3">
    <name type="scientific">Streptomyces tropicalis</name>
    <dbReference type="NCBI Taxonomy" id="3034234"/>
    <lineage>
        <taxon>Bacteria</taxon>
        <taxon>Bacillati</taxon>
        <taxon>Actinomycetota</taxon>
        <taxon>Actinomycetes</taxon>
        <taxon>Kitasatosporales</taxon>
        <taxon>Streptomycetaceae</taxon>
        <taxon>Streptomyces</taxon>
    </lineage>
</organism>
<evidence type="ECO:0000259" key="1">
    <source>
        <dbReference type="Pfam" id="PF13649"/>
    </source>
</evidence>
<evidence type="ECO:0000313" key="2">
    <source>
        <dbReference type="EMBL" id="MDF3301250.1"/>
    </source>
</evidence>
<gene>
    <name evidence="2" type="ORF">P3H78_22005</name>
</gene>
<dbReference type="GO" id="GO:0008168">
    <property type="term" value="F:methyltransferase activity"/>
    <property type="evidence" value="ECO:0007669"/>
    <property type="project" value="UniProtKB-KW"/>
</dbReference>
<dbReference type="Gene3D" id="3.40.50.150">
    <property type="entry name" value="Vaccinia Virus protein VP39"/>
    <property type="match status" value="1"/>
</dbReference>
<dbReference type="CDD" id="cd02440">
    <property type="entry name" value="AdoMet_MTases"/>
    <property type="match status" value="1"/>
</dbReference>
<comment type="caution">
    <text evidence="2">The sequence shown here is derived from an EMBL/GenBank/DDBJ whole genome shotgun (WGS) entry which is preliminary data.</text>
</comment>
<dbReference type="GO" id="GO:0032259">
    <property type="term" value="P:methylation"/>
    <property type="evidence" value="ECO:0007669"/>
    <property type="project" value="UniProtKB-KW"/>
</dbReference>
<dbReference type="InterPro" id="IPR041698">
    <property type="entry name" value="Methyltransf_25"/>
</dbReference>
<keyword evidence="2" id="KW-0489">Methyltransferase</keyword>
<dbReference type="SUPFAM" id="SSF53335">
    <property type="entry name" value="S-adenosyl-L-methionine-dependent methyltransferases"/>
    <property type="match status" value="1"/>
</dbReference>
<dbReference type="Proteomes" id="UP001221150">
    <property type="component" value="Unassembled WGS sequence"/>
</dbReference>
<keyword evidence="3" id="KW-1185">Reference proteome</keyword>
<protein>
    <submittedName>
        <fullName evidence="2">Methyltransferase domain-containing protein</fullName>
    </submittedName>
</protein>
<reference evidence="2 3" key="1">
    <citation type="submission" date="2023-03" db="EMBL/GenBank/DDBJ databases">
        <title>Draft genome sequence of Streptomyces sp. K1PA1 isolated from peat swamp forest in Thailand.</title>
        <authorList>
            <person name="Klaysubun C."/>
            <person name="Duangmal K."/>
        </authorList>
    </citation>
    <scope>NUCLEOTIDE SEQUENCE [LARGE SCALE GENOMIC DNA]</scope>
    <source>
        <strain evidence="2 3">K1PA1</strain>
    </source>
</reference>